<evidence type="ECO:0000256" key="10">
    <source>
        <dbReference type="ARBA" id="ARBA00023098"/>
    </source>
</evidence>
<organism evidence="15 16">
    <name type="scientific">Nematostella vectensis</name>
    <name type="common">Starlet sea anemone</name>
    <dbReference type="NCBI Taxonomy" id="45351"/>
    <lineage>
        <taxon>Eukaryota</taxon>
        <taxon>Metazoa</taxon>
        <taxon>Cnidaria</taxon>
        <taxon>Anthozoa</taxon>
        <taxon>Hexacorallia</taxon>
        <taxon>Actiniaria</taxon>
        <taxon>Edwardsiidae</taxon>
        <taxon>Nematostella</taxon>
    </lineage>
</organism>
<keyword evidence="3" id="KW-0328">Glycosyltransferase</keyword>
<evidence type="ECO:0000256" key="2">
    <source>
        <dbReference type="ARBA" id="ARBA00006003"/>
    </source>
</evidence>
<dbReference type="InterPro" id="IPR038578">
    <property type="entry name" value="GT29-like_sf"/>
</dbReference>
<comment type="subcellular location">
    <subcellularLocation>
        <location evidence="1">Golgi apparatus membrane</location>
        <topology evidence="1">Single-pass type II membrane protein</topology>
    </subcellularLocation>
</comment>
<evidence type="ECO:0000256" key="5">
    <source>
        <dbReference type="ARBA" id="ARBA00022692"/>
    </source>
</evidence>
<evidence type="ECO:0000256" key="6">
    <source>
        <dbReference type="ARBA" id="ARBA00022968"/>
    </source>
</evidence>
<dbReference type="InterPro" id="IPR001675">
    <property type="entry name" value="Glyco_trans_29"/>
</dbReference>
<evidence type="ECO:0000256" key="7">
    <source>
        <dbReference type="ARBA" id="ARBA00022981"/>
    </source>
</evidence>
<dbReference type="GO" id="GO:0008373">
    <property type="term" value="F:sialyltransferase activity"/>
    <property type="evidence" value="ECO:0007669"/>
    <property type="project" value="InterPro"/>
</dbReference>
<keyword evidence="6" id="KW-0735">Signal-anchor</keyword>
<evidence type="ECO:0000256" key="12">
    <source>
        <dbReference type="ARBA" id="ARBA00023157"/>
    </source>
</evidence>
<evidence type="ECO:0000256" key="3">
    <source>
        <dbReference type="ARBA" id="ARBA00022676"/>
    </source>
</evidence>
<evidence type="ECO:0000256" key="4">
    <source>
        <dbReference type="ARBA" id="ARBA00022679"/>
    </source>
</evidence>
<keyword evidence="16" id="KW-1185">Reference proteome</keyword>
<sequence>MNPRIPIDLNIKCRTCALVTNSADLLGSNAGSVIDSSDCVIRLNTAPTAGFELDVGGKTTVRIV</sequence>
<dbReference type="HOGENOM" id="CLU_2874345_0_0_1"/>
<keyword evidence="11" id="KW-0472">Membrane</keyword>
<evidence type="ECO:0000256" key="1">
    <source>
        <dbReference type="ARBA" id="ARBA00004323"/>
    </source>
</evidence>
<dbReference type="GO" id="GO:0006629">
    <property type="term" value="P:lipid metabolic process"/>
    <property type="evidence" value="ECO:0007669"/>
    <property type="project" value="UniProtKB-KW"/>
</dbReference>
<name>A7S4M5_NEMVE</name>
<comment type="catalytic activity">
    <reaction evidence="14">
        <text>a ganglioside GM1b (d18:1(4E)) + CMP-N-acetyl-beta-neuraminate = a ganglioside GD1alpha (d18:1(4E)) + CMP + H(+)</text>
        <dbReference type="Rhea" id="RHEA:41968"/>
        <dbReference type="ChEBI" id="CHEBI:15378"/>
        <dbReference type="ChEBI" id="CHEBI:57812"/>
        <dbReference type="ChEBI" id="CHEBI:60377"/>
        <dbReference type="ChEBI" id="CHEBI:78568"/>
        <dbReference type="ChEBI" id="CHEBI:78569"/>
    </reaction>
    <physiologicalReaction direction="left-to-right" evidence="14">
        <dbReference type="Rhea" id="RHEA:41969"/>
    </physiologicalReaction>
</comment>
<evidence type="ECO:0000256" key="13">
    <source>
        <dbReference type="ARBA" id="ARBA00023180"/>
    </source>
</evidence>
<dbReference type="GO" id="GO:0000139">
    <property type="term" value="C:Golgi membrane"/>
    <property type="evidence" value="ECO:0007669"/>
    <property type="project" value="UniProtKB-SubCell"/>
</dbReference>
<gene>
    <name evidence="15" type="ORF">NEMVEDRAFT_v1g104549</name>
</gene>
<feature type="non-terminal residue" evidence="15">
    <location>
        <position position="64"/>
    </location>
</feature>
<reference evidence="15 16" key="1">
    <citation type="journal article" date="2007" name="Science">
        <title>Sea anemone genome reveals ancestral eumetazoan gene repertoire and genomic organization.</title>
        <authorList>
            <person name="Putnam N.H."/>
            <person name="Srivastava M."/>
            <person name="Hellsten U."/>
            <person name="Dirks B."/>
            <person name="Chapman J."/>
            <person name="Salamov A."/>
            <person name="Terry A."/>
            <person name="Shapiro H."/>
            <person name="Lindquist E."/>
            <person name="Kapitonov V.V."/>
            <person name="Jurka J."/>
            <person name="Genikhovich G."/>
            <person name="Grigoriev I.V."/>
            <person name="Lucas S.M."/>
            <person name="Steele R.E."/>
            <person name="Finnerty J.R."/>
            <person name="Technau U."/>
            <person name="Martindale M.Q."/>
            <person name="Rokhsar D.S."/>
        </authorList>
    </citation>
    <scope>NUCLEOTIDE SEQUENCE [LARGE SCALE GENOMIC DNA]</scope>
    <source>
        <strain evidence="16">CH2 X CH6</strain>
    </source>
</reference>
<dbReference type="Proteomes" id="UP000001593">
    <property type="component" value="Unassembled WGS sequence"/>
</dbReference>
<dbReference type="Gene3D" id="3.90.1480.20">
    <property type="entry name" value="Glycosyl transferase family 29"/>
    <property type="match status" value="1"/>
</dbReference>
<accession>A7S4M5</accession>
<evidence type="ECO:0000256" key="9">
    <source>
        <dbReference type="ARBA" id="ARBA00023034"/>
    </source>
</evidence>
<protein>
    <submittedName>
        <fullName evidence="15">Uncharacterized protein</fullName>
    </submittedName>
</protein>
<evidence type="ECO:0000313" key="16">
    <source>
        <dbReference type="Proteomes" id="UP000001593"/>
    </source>
</evidence>
<keyword evidence="5" id="KW-0812">Transmembrane</keyword>
<evidence type="ECO:0000256" key="14">
    <source>
        <dbReference type="ARBA" id="ARBA00043744"/>
    </source>
</evidence>
<dbReference type="EMBL" id="DS469579">
    <property type="protein sequence ID" value="EDO41349.1"/>
    <property type="molecule type" value="Genomic_DNA"/>
</dbReference>
<comment type="similarity">
    <text evidence="2">Belongs to the glycosyltransferase 29 family.</text>
</comment>
<keyword evidence="13" id="KW-0325">Glycoprotein</keyword>
<proteinExistence type="inferred from homology"/>
<evidence type="ECO:0000256" key="8">
    <source>
        <dbReference type="ARBA" id="ARBA00022989"/>
    </source>
</evidence>
<dbReference type="PANTHER" id="PTHR45906">
    <property type="entry name" value="ALPHA-N-ACETYL-NEURAMINYL-2,3-BETA-GALACTOSYL-1, 3-N-ACETYL-GALACTOSAMINIDE ALPHA-2,6-SIALYLTRANSFERASE-LIKE"/>
    <property type="match status" value="1"/>
</dbReference>
<evidence type="ECO:0000256" key="11">
    <source>
        <dbReference type="ARBA" id="ARBA00023136"/>
    </source>
</evidence>
<keyword evidence="9" id="KW-0333">Golgi apparatus</keyword>
<dbReference type="PhylomeDB" id="A7S4M5"/>
<dbReference type="AlphaFoldDB" id="A7S4M5"/>
<keyword evidence="12" id="KW-1015">Disulfide bond</keyword>
<keyword evidence="4" id="KW-0808">Transferase</keyword>
<dbReference type="STRING" id="45351.A7S4M5"/>
<keyword evidence="8" id="KW-1133">Transmembrane helix</keyword>
<keyword evidence="7" id="KW-0730">Sialic acid</keyword>
<keyword evidence="10" id="KW-0443">Lipid metabolism</keyword>
<dbReference type="PANTHER" id="PTHR45906:SF1">
    <property type="entry name" value="ALPHA-N-ACETYL-NEURAMINYL-2,3-BETA-GALACTOSYL-1, 3-N-ACETYL-GALACTOSAMINIDE ALPHA-2,6-SIALYLTRANSFERASE-LIKE"/>
    <property type="match status" value="1"/>
</dbReference>
<evidence type="ECO:0000313" key="15">
    <source>
        <dbReference type="EMBL" id="EDO41349.1"/>
    </source>
</evidence>
<dbReference type="Pfam" id="PF00777">
    <property type="entry name" value="Glyco_transf_29"/>
    <property type="match status" value="1"/>
</dbReference>
<dbReference type="InParanoid" id="A7S4M5"/>
<dbReference type="eggNOG" id="KOG2692">
    <property type="taxonomic scope" value="Eukaryota"/>
</dbReference>